<dbReference type="Gene3D" id="3.40.630.10">
    <property type="entry name" value="Zn peptidases"/>
    <property type="match status" value="1"/>
</dbReference>
<dbReference type="GO" id="GO:0006508">
    <property type="term" value="P:proteolysis"/>
    <property type="evidence" value="ECO:0007669"/>
    <property type="project" value="UniProtKB-KW"/>
</dbReference>
<dbReference type="InterPro" id="IPR019775">
    <property type="entry name" value="WD40_repeat_CS"/>
</dbReference>
<feature type="compositionally biased region" description="Polar residues" evidence="8">
    <location>
        <begin position="14"/>
        <end position="26"/>
    </location>
</feature>
<dbReference type="InterPro" id="IPR015943">
    <property type="entry name" value="WD40/YVTN_repeat-like_dom_sf"/>
</dbReference>
<feature type="domain" description="Peptidase M20 dimerisation" evidence="9">
    <location>
        <begin position="695"/>
        <end position="846"/>
    </location>
</feature>
<evidence type="ECO:0000256" key="6">
    <source>
        <dbReference type="ARBA" id="ARBA00022801"/>
    </source>
</evidence>
<dbReference type="Pfam" id="PF00400">
    <property type="entry name" value="WD40"/>
    <property type="match status" value="3"/>
</dbReference>
<accession>A0A099P3K7</accession>
<evidence type="ECO:0000256" key="5">
    <source>
        <dbReference type="ARBA" id="ARBA00022737"/>
    </source>
</evidence>
<reference evidence="11 13" key="3">
    <citation type="submission" date="2017-05" db="EMBL/GenBank/DDBJ databases">
        <title>The Genome Sequence of Candida krusei Ckrusei653.</title>
        <authorList>
            <person name="Cuomo C."/>
            <person name="Forche A."/>
            <person name="Young S."/>
            <person name="Abouelleil A."/>
            <person name="Cao P."/>
            <person name="Chapman S."/>
            <person name="Cusick C."/>
            <person name="Shea T."/>
            <person name="Nusbaum C."/>
            <person name="Birren B."/>
        </authorList>
    </citation>
    <scope>NUCLEOTIDE SEQUENCE [LARGE SCALE GENOMIC DNA]</scope>
    <source>
        <strain evidence="11 13">Ckrusei653</strain>
    </source>
</reference>
<dbReference type="PROSITE" id="PS50294">
    <property type="entry name" value="WD_REPEATS_REGION"/>
    <property type="match status" value="1"/>
</dbReference>
<dbReference type="Proteomes" id="UP000029867">
    <property type="component" value="Unassembled WGS sequence"/>
</dbReference>
<dbReference type="GO" id="GO:0005737">
    <property type="term" value="C:cytoplasm"/>
    <property type="evidence" value="ECO:0007669"/>
    <property type="project" value="EnsemblFungi"/>
</dbReference>
<dbReference type="SUPFAM" id="SSF50978">
    <property type="entry name" value="WD40 repeat-like"/>
    <property type="match status" value="1"/>
</dbReference>
<dbReference type="HOGENOM" id="CLU_008535_0_0_1"/>
<dbReference type="PANTHER" id="PTHR43270">
    <property type="entry name" value="BETA-ALA-HIS DIPEPTIDASE"/>
    <property type="match status" value="1"/>
</dbReference>
<evidence type="ECO:0000256" key="2">
    <source>
        <dbReference type="ARBA" id="ARBA00022574"/>
    </source>
</evidence>
<dbReference type="EMBL" id="JQFK01000015">
    <property type="protein sequence ID" value="KGK38854.1"/>
    <property type="molecule type" value="Genomic_DNA"/>
</dbReference>
<reference evidence="12" key="1">
    <citation type="journal article" date="2014" name="Microb. Cell Fact.">
        <title>Exploiting Issatchenkia orientalis SD108 for succinic acid production.</title>
        <authorList>
            <person name="Xiao H."/>
            <person name="Shao Z."/>
            <person name="Jiang Y."/>
            <person name="Dole S."/>
            <person name="Zhao H."/>
        </authorList>
    </citation>
    <scope>NUCLEOTIDE SEQUENCE [LARGE SCALE GENOMIC DNA]</scope>
    <source>
        <strain evidence="12">SD108</strain>
    </source>
</reference>
<keyword evidence="2 7" id="KW-0853">WD repeat</keyword>
<evidence type="ECO:0000256" key="7">
    <source>
        <dbReference type="PROSITE-ProRule" id="PRU00221"/>
    </source>
</evidence>
<evidence type="ECO:0000256" key="1">
    <source>
        <dbReference type="ARBA" id="ARBA00006247"/>
    </source>
</evidence>
<dbReference type="eggNOG" id="KOG2276">
    <property type="taxonomic scope" value="Eukaryota"/>
</dbReference>
<dbReference type="PROSITE" id="PS00678">
    <property type="entry name" value="WD_REPEATS_1"/>
    <property type="match status" value="1"/>
</dbReference>
<gene>
    <name evidence="11" type="ORF">CAS74_005084</name>
    <name evidence="10" type="ORF">JL09_g2024</name>
</gene>
<evidence type="ECO:0000313" key="13">
    <source>
        <dbReference type="Proteomes" id="UP000195871"/>
    </source>
</evidence>
<dbReference type="Proteomes" id="UP000195871">
    <property type="component" value="Unassembled WGS sequence"/>
</dbReference>
<dbReference type="Pfam" id="PF01546">
    <property type="entry name" value="Peptidase_M20"/>
    <property type="match status" value="1"/>
</dbReference>
<feature type="repeat" description="WD" evidence="7">
    <location>
        <begin position="108"/>
        <end position="142"/>
    </location>
</feature>
<comment type="similarity">
    <text evidence="1">Belongs to the peptidase M20A family.</text>
</comment>
<evidence type="ECO:0000256" key="3">
    <source>
        <dbReference type="ARBA" id="ARBA00022670"/>
    </source>
</evidence>
<keyword evidence="6" id="KW-0378">Hydrolase</keyword>
<dbReference type="InterPro" id="IPR002933">
    <property type="entry name" value="Peptidase_M20"/>
</dbReference>
<dbReference type="VEuPathDB" id="FungiDB:C5L36_0B01120"/>
<name>A0A099P3K7_PICKU</name>
<evidence type="ECO:0000313" key="10">
    <source>
        <dbReference type="EMBL" id="KGK38854.1"/>
    </source>
</evidence>
<keyword evidence="3" id="KW-0645">Protease</keyword>
<dbReference type="GO" id="GO:0046872">
    <property type="term" value="F:metal ion binding"/>
    <property type="evidence" value="ECO:0007669"/>
    <property type="project" value="UniProtKB-KW"/>
</dbReference>
<dbReference type="InterPro" id="IPR036322">
    <property type="entry name" value="WD40_repeat_dom_sf"/>
</dbReference>
<proteinExistence type="inferred from homology"/>
<evidence type="ECO:0000259" key="9">
    <source>
        <dbReference type="Pfam" id="PF07687"/>
    </source>
</evidence>
<dbReference type="Gene3D" id="2.130.10.10">
    <property type="entry name" value="YVTN repeat-like/Quinoprotein amine dehydrogenase"/>
    <property type="match status" value="2"/>
</dbReference>
<dbReference type="InterPro" id="IPR011650">
    <property type="entry name" value="Peptidase_M20_dimer"/>
</dbReference>
<keyword evidence="5" id="KW-0677">Repeat</keyword>
<evidence type="ECO:0000256" key="4">
    <source>
        <dbReference type="ARBA" id="ARBA00022723"/>
    </source>
</evidence>
<dbReference type="InterPro" id="IPR017149">
    <property type="entry name" value="GSH_degradosome_Dug2"/>
</dbReference>
<feature type="region of interest" description="Disordered" evidence="8">
    <location>
        <begin position="1"/>
        <end position="26"/>
    </location>
</feature>
<dbReference type="InterPro" id="IPR001680">
    <property type="entry name" value="WD40_rpt"/>
</dbReference>
<comment type="caution">
    <text evidence="10">The sequence shown here is derived from an EMBL/GenBank/DDBJ whole genome shotgun (WGS) entry which is preliminary data.</text>
</comment>
<evidence type="ECO:0000256" key="8">
    <source>
        <dbReference type="SAM" id="MobiDB-lite"/>
    </source>
</evidence>
<sequence>MLNRSLDTALEETPSGSCTPPTGLSPRTHNVELVSSSFSYHHESLNSTSQLTTDKTTTFKKSLLHRWTHKDSILCVAASPKRKLLYCGTQNSTIIVLDLVTFQKKLELQTHTGSVLCLKLSECEDTLFSGGSDSLVKIWKIEDVIDKDSSIAISNAEFTTNLVPTHTIYSLLDVGDIFSISWIEELKTVFIGAQNASLSFIHIDPDITSSPNDHIQFMPSNRFDKFFDSNGTKIKKNSSILTPSLPSSTSADLLTDKVQVIQIPVNNIISYAHNGYLYALDYITIADPLTSTIGGNMAEDYKHIIISAGGDGEIRLWGYSSQKSLVHLKSLEDAQADSIYSLAIHKPTLTVYAGSSDGNIHVWDLTTFQLIKTIQIDNSGDVYTLAVLSNDNNSPEWLLVGTDSGIVKKQLTNSLDNLDLEIGTNNSTIIQITKDDPCLTLQTFKINNESYLVGAGSDKTISLWPLHDINETCSGNTLKNNDGGYEHHKKYSRKDKNFFTTENFLAILGELISFKSVSKQPDLYMGECRKCANYLTVLLKSLGATKTQLLPVENGGNPVVHAIFKANSQKIKNGFEPTRLLWYGHYDVIPASSTTWDTPPFAMTPSDGYLYARGVTDNKGPLLVSIFAIAELYSKNELDSDVVFVIEGEEESGSWGFQNVILNNIMEICDFKKIDWILLSNSYWLDNNNPSLNYGLRGKLEIQVEIWSDRPDRHSGVDGGVYVEPSMDLIKILSKLDNNGKIMIAGFEKIYENDERLNQDGDIAHHLEEWERPLYKEISSRIPDININELLRKWRLPSLTLHKIEMSGPDNDTVISQKAEAKLSIRIIPGQELDDVKQAFNEYVNQCFNELNSTNHLNIKIMHEAEPWLGNINSSGFKVVSECVEEEWGIKPILVREGGSIPAIRFLEKAFQSSAIHIPTGQSSDNAHLNNERVRIVNLLKSREIIKKAAKKLVKEDL</sequence>
<dbReference type="SUPFAM" id="SSF53187">
    <property type="entry name" value="Zn-dependent exopeptidases"/>
    <property type="match status" value="1"/>
</dbReference>
<dbReference type="Gene3D" id="3.30.70.360">
    <property type="match status" value="1"/>
</dbReference>
<dbReference type="GO" id="GO:0042802">
    <property type="term" value="F:identical protein binding"/>
    <property type="evidence" value="ECO:0007669"/>
    <property type="project" value="EnsemblFungi"/>
</dbReference>
<organism evidence="10 12">
    <name type="scientific">Pichia kudriavzevii</name>
    <name type="common">Yeast</name>
    <name type="synonym">Issatchenkia orientalis</name>
    <dbReference type="NCBI Taxonomy" id="4909"/>
    <lineage>
        <taxon>Eukaryota</taxon>
        <taxon>Fungi</taxon>
        <taxon>Dikarya</taxon>
        <taxon>Ascomycota</taxon>
        <taxon>Saccharomycotina</taxon>
        <taxon>Pichiomycetes</taxon>
        <taxon>Pichiales</taxon>
        <taxon>Pichiaceae</taxon>
        <taxon>Pichia</taxon>
    </lineage>
</organism>
<dbReference type="GO" id="GO:0036374">
    <property type="term" value="F:glutathione hydrolase activity"/>
    <property type="evidence" value="ECO:0007669"/>
    <property type="project" value="EnsemblFungi"/>
</dbReference>
<keyword evidence="4" id="KW-0479">Metal-binding</keyword>
<dbReference type="SMART" id="SM00320">
    <property type="entry name" value="WD40"/>
    <property type="match status" value="5"/>
</dbReference>
<dbReference type="InterPro" id="IPR051458">
    <property type="entry name" value="Cyt/Met_Dipeptidase"/>
</dbReference>
<dbReference type="Pfam" id="PF07687">
    <property type="entry name" value="M20_dimer"/>
    <property type="match status" value="1"/>
</dbReference>
<feature type="repeat" description="WD" evidence="7">
    <location>
        <begin position="332"/>
        <end position="373"/>
    </location>
</feature>
<dbReference type="GO" id="GO:0006751">
    <property type="term" value="P:glutathione catabolic process"/>
    <property type="evidence" value="ECO:0007669"/>
    <property type="project" value="EnsemblFungi"/>
</dbReference>
<dbReference type="GO" id="GO:0034399">
    <property type="term" value="C:nuclear periphery"/>
    <property type="evidence" value="ECO:0007669"/>
    <property type="project" value="EnsemblFungi"/>
</dbReference>
<dbReference type="PANTHER" id="PTHR43270:SF8">
    <property type="entry name" value="DI- AND TRIPEPTIDASE DUG2-RELATED"/>
    <property type="match status" value="1"/>
</dbReference>
<evidence type="ECO:0000313" key="12">
    <source>
        <dbReference type="Proteomes" id="UP000029867"/>
    </source>
</evidence>
<dbReference type="AlphaFoldDB" id="A0A099P3K7"/>
<dbReference type="EMBL" id="NHMM01000010">
    <property type="protein sequence ID" value="OUT19963.1"/>
    <property type="molecule type" value="Genomic_DNA"/>
</dbReference>
<protein>
    <recommendedName>
        <fullName evidence="9">Peptidase M20 dimerisation domain-containing protein</fullName>
    </recommendedName>
</protein>
<evidence type="ECO:0000313" key="11">
    <source>
        <dbReference type="EMBL" id="OUT19963.1"/>
    </source>
</evidence>
<dbReference type="GO" id="GO:0061672">
    <property type="term" value="C:glutathione hydrolase complex"/>
    <property type="evidence" value="ECO:0007669"/>
    <property type="project" value="EnsemblFungi"/>
</dbReference>
<dbReference type="PROSITE" id="PS50082">
    <property type="entry name" value="WD_REPEATS_2"/>
    <property type="match status" value="2"/>
</dbReference>
<dbReference type="PIRSF" id="PIRSF037237">
    <property type="entry name" value="Peptidase_WD_repeats_DUG2"/>
    <property type="match status" value="1"/>
</dbReference>
<reference evidence="10" key="2">
    <citation type="submission" date="2014-08" db="EMBL/GenBank/DDBJ databases">
        <title>Exploiting Issatchenkia orientalis SD108 for Succinic Acid Production.</title>
        <authorList>
            <person name="Xiao H."/>
            <person name="Shao Z."/>
            <person name="Jiang Y."/>
            <person name="Dole S."/>
            <person name="Zhao H."/>
        </authorList>
    </citation>
    <scope>NUCLEOTIDE SEQUENCE [LARGE SCALE GENOMIC DNA]</scope>
    <source>
        <strain evidence="10">SD108</strain>
    </source>
</reference>